<keyword evidence="4" id="KW-0597">Phosphoprotein</keyword>
<dbReference type="Proteomes" id="UP000295304">
    <property type="component" value="Unassembled WGS sequence"/>
</dbReference>
<keyword evidence="9" id="KW-0902">Two-component regulatory system</keyword>
<evidence type="ECO:0000259" key="13">
    <source>
        <dbReference type="PROSITE" id="PS50109"/>
    </source>
</evidence>
<feature type="transmembrane region" description="Helical" evidence="12">
    <location>
        <begin position="52"/>
        <end position="74"/>
    </location>
</feature>
<evidence type="ECO:0000256" key="2">
    <source>
        <dbReference type="ARBA" id="ARBA00004370"/>
    </source>
</evidence>
<keyword evidence="5" id="KW-0808">Transferase</keyword>
<dbReference type="InterPro" id="IPR004358">
    <property type="entry name" value="Sig_transdc_His_kin-like_C"/>
</dbReference>
<organism evidence="15 16">
    <name type="scientific">Varunaivibrio sulfuroxidans</name>
    <dbReference type="NCBI Taxonomy" id="1773489"/>
    <lineage>
        <taxon>Bacteria</taxon>
        <taxon>Pseudomonadati</taxon>
        <taxon>Pseudomonadota</taxon>
        <taxon>Alphaproteobacteria</taxon>
        <taxon>Rhodospirillales</taxon>
        <taxon>Magnetovibrionaceae</taxon>
        <taxon>Varunaivibrio</taxon>
    </lineage>
</organism>
<dbReference type="InterPro" id="IPR036097">
    <property type="entry name" value="HisK_dim/P_sf"/>
</dbReference>
<keyword evidence="10 12" id="KW-0472">Membrane</keyword>
<dbReference type="SMART" id="SM00304">
    <property type="entry name" value="HAMP"/>
    <property type="match status" value="1"/>
</dbReference>
<dbReference type="GO" id="GO:0005886">
    <property type="term" value="C:plasma membrane"/>
    <property type="evidence" value="ECO:0007669"/>
    <property type="project" value="TreeGrafter"/>
</dbReference>
<dbReference type="InterPro" id="IPR025919">
    <property type="entry name" value="Stimulus_sens_dom"/>
</dbReference>
<feature type="transmembrane region" description="Helical" evidence="12">
    <location>
        <begin position="266"/>
        <end position="285"/>
    </location>
</feature>
<keyword evidence="16" id="KW-1185">Reference proteome</keyword>
<proteinExistence type="predicted"/>
<evidence type="ECO:0000256" key="10">
    <source>
        <dbReference type="ARBA" id="ARBA00023136"/>
    </source>
</evidence>
<comment type="caution">
    <text evidence="15">The sequence shown here is derived from an EMBL/GenBank/DDBJ whole genome shotgun (WGS) entry which is preliminary data.</text>
</comment>
<evidence type="ECO:0000256" key="3">
    <source>
        <dbReference type="ARBA" id="ARBA00012438"/>
    </source>
</evidence>
<dbReference type="SUPFAM" id="SSF47384">
    <property type="entry name" value="Homodimeric domain of signal transducing histidine kinase"/>
    <property type="match status" value="1"/>
</dbReference>
<dbReference type="InterPro" id="IPR003661">
    <property type="entry name" value="HisK_dim/P_dom"/>
</dbReference>
<dbReference type="EMBL" id="SLZW01000007">
    <property type="protein sequence ID" value="TCS61656.1"/>
    <property type="molecule type" value="Genomic_DNA"/>
</dbReference>
<feature type="domain" description="HAMP" evidence="14">
    <location>
        <begin position="286"/>
        <end position="341"/>
    </location>
</feature>
<dbReference type="SMART" id="SM00387">
    <property type="entry name" value="HATPase_c"/>
    <property type="match status" value="1"/>
</dbReference>
<dbReference type="AlphaFoldDB" id="A0A4R3J9I1"/>
<gene>
    <name evidence="15" type="ORF">EDD55_10765</name>
</gene>
<dbReference type="CDD" id="cd00082">
    <property type="entry name" value="HisKA"/>
    <property type="match status" value="1"/>
</dbReference>
<dbReference type="SMART" id="SM00388">
    <property type="entry name" value="HisKA"/>
    <property type="match status" value="1"/>
</dbReference>
<feature type="domain" description="Histidine kinase" evidence="13">
    <location>
        <begin position="349"/>
        <end position="566"/>
    </location>
</feature>
<dbReference type="GO" id="GO:0000155">
    <property type="term" value="F:phosphorelay sensor kinase activity"/>
    <property type="evidence" value="ECO:0007669"/>
    <property type="project" value="InterPro"/>
</dbReference>
<accession>A0A4R3J9I1</accession>
<keyword evidence="6 12" id="KW-0812">Transmembrane</keyword>
<evidence type="ECO:0000313" key="15">
    <source>
        <dbReference type="EMBL" id="TCS61656.1"/>
    </source>
</evidence>
<dbReference type="SUPFAM" id="SSF158472">
    <property type="entry name" value="HAMP domain-like"/>
    <property type="match status" value="1"/>
</dbReference>
<dbReference type="InterPro" id="IPR003594">
    <property type="entry name" value="HATPase_dom"/>
</dbReference>
<evidence type="ECO:0000313" key="16">
    <source>
        <dbReference type="Proteomes" id="UP000295304"/>
    </source>
</evidence>
<dbReference type="InterPro" id="IPR036890">
    <property type="entry name" value="HATPase_C_sf"/>
</dbReference>
<evidence type="ECO:0000256" key="7">
    <source>
        <dbReference type="ARBA" id="ARBA00022777"/>
    </source>
</evidence>
<comment type="catalytic activity">
    <reaction evidence="1">
        <text>ATP + protein L-histidine = ADP + protein N-phospho-L-histidine.</text>
        <dbReference type="EC" id="2.7.13.3"/>
    </reaction>
</comment>
<evidence type="ECO:0000256" key="5">
    <source>
        <dbReference type="ARBA" id="ARBA00022679"/>
    </source>
</evidence>
<dbReference type="Gene3D" id="1.10.287.130">
    <property type="match status" value="1"/>
</dbReference>
<dbReference type="EC" id="2.7.13.3" evidence="3"/>
<protein>
    <recommendedName>
        <fullName evidence="3">histidine kinase</fullName>
        <ecNumber evidence="3">2.7.13.3</ecNumber>
    </recommendedName>
</protein>
<dbReference type="Pfam" id="PF00512">
    <property type="entry name" value="HisKA"/>
    <property type="match status" value="1"/>
</dbReference>
<evidence type="ECO:0000256" key="8">
    <source>
        <dbReference type="ARBA" id="ARBA00022989"/>
    </source>
</evidence>
<dbReference type="PRINTS" id="PR00344">
    <property type="entry name" value="BCTRLSENSOR"/>
</dbReference>
<name>A0A4R3J9I1_9PROT</name>
<keyword evidence="8 12" id="KW-1133">Transmembrane helix</keyword>
<dbReference type="InterPro" id="IPR050428">
    <property type="entry name" value="TCS_sensor_his_kinase"/>
</dbReference>
<keyword evidence="7 15" id="KW-0418">Kinase</keyword>
<evidence type="ECO:0000256" key="12">
    <source>
        <dbReference type="SAM" id="Phobius"/>
    </source>
</evidence>
<evidence type="ECO:0000256" key="6">
    <source>
        <dbReference type="ARBA" id="ARBA00022692"/>
    </source>
</evidence>
<dbReference type="PANTHER" id="PTHR45436:SF5">
    <property type="entry name" value="SENSOR HISTIDINE KINASE TRCS"/>
    <property type="match status" value="1"/>
</dbReference>
<dbReference type="PROSITE" id="PS50109">
    <property type="entry name" value="HIS_KIN"/>
    <property type="match status" value="1"/>
</dbReference>
<dbReference type="Pfam" id="PF13756">
    <property type="entry name" value="Stimulus_sens_1"/>
    <property type="match status" value="1"/>
</dbReference>
<dbReference type="Pfam" id="PF02518">
    <property type="entry name" value="HATPase_c"/>
    <property type="match status" value="1"/>
</dbReference>
<feature type="compositionally biased region" description="Basic and acidic residues" evidence="11">
    <location>
        <begin position="15"/>
        <end position="25"/>
    </location>
</feature>
<dbReference type="InterPro" id="IPR005467">
    <property type="entry name" value="His_kinase_dom"/>
</dbReference>
<dbReference type="Gene3D" id="6.10.340.10">
    <property type="match status" value="1"/>
</dbReference>
<dbReference type="Pfam" id="PF00672">
    <property type="entry name" value="HAMP"/>
    <property type="match status" value="1"/>
</dbReference>
<sequence length="566" mass="61590">MNPPVTPPTSSEQSPPRDGEARKTDPSGSRHTLGGRSHDEPRGKVHRRISPLTVRILTLNALALVILVAGLLYLGEYRQKLIDNELAAMRTHAEIFAVALGETSVNRSGETLLPELAPQIVRRLAFTADTRARLFDTDATLIADSRALLQPGGAITKGETLPPPEQENSVLAYLLHAYDRIISWIPGTVDYPPYRENVNQRATDYPEVMSAFLGGTWSARRKKPDGSLVLSVAVPVRNYKQILGVLLLSKGSEDIDSALYEVRLDILKIFAVVLTVTILLSFYLAGSIVRPIRHLAIAAERIRNGHHRQHVIPPMQGRNDEIGELASSLRRMTEALWTRMDAIERFAADVSHEIKNPLTSLKSAVETAARLKDPVQLKRLMEIIVEDVGRLDRLITDISDASRLDAEISRAETGTVNLSSMLETLVDLHTVTTTQGPRLTLESPPDIVVEGVEGRLVQVFRNLIANAVSFSPKDGEIVIRVMHEDAGVAITITDGGPGIPPGKEAAIFDRFYSERPEGEKFGTHSGLGLAISKQIVEAHGGTIGAANVTDASGAVTGARFTVALPV</sequence>
<dbReference type="OrthoDB" id="9805942at2"/>
<evidence type="ECO:0000256" key="1">
    <source>
        <dbReference type="ARBA" id="ARBA00000085"/>
    </source>
</evidence>
<dbReference type="PROSITE" id="PS50885">
    <property type="entry name" value="HAMP"/>
    <property type="match status" value="1"/>
</dbReference>
<evidence type="ECO:0000256" key="4">
    <source>
        <dbReference type="ARBA" id="ARBA00022553"/>
    </source>
</evidence>
<dbReference type="InterPro" id="IPR003660">
    <property type="entry name" value="HAMP_dom"/>
</dbReference>
<comment type="subcellular location">
    <subcellularLocation>
        <location evidence="2">Membrane</location>
    </subcellularLocation>
</comment>
<dbReference type="SUPFAM" id="SSF55874">
    <property type="entry name" value="ATPase domain of HSP90 chaperone/DNA topoisomerase II/histidine kinase"/>
    <property type="match status" value="1"/>
</dbReference>
<dbReference type="CDD" id="cd06225">
    <property type="entry name" value="HAMP"/>
    <property type="match status" value="1"/>
</dbReference>
<evidence type="ECO:0000256" key="9">
    <source>
        <dbReference type="ARBA" id="ARBA00023012"/>
    </source>
</evidence>
<dbReference type="PANTHER" id="PTHR45436">
    <property type="entry name" value="SENSOR HISTIDINE KINASE YKOH"/>
    <property type="match status" value="1"/>
</dbReference>
<dbReference type="Gene3D" id="3.30.565.10">
    <property type="entry name" value="Histidine kinase-like ATPase, C-terminal domain"/>
    <property type="match status" value="1"/>
</dbReference>
<dbReference type="Pfam" id="PF13755">
    <property type="entry name" value="Sensor_TM1"/>
    <property type="match status" value="1"/>
</dbReference>
<feature type="region of interest" description="Disordered" evidence="11">
    <location>
        <begin position="1"/>
        <end position="45"/>
    </location>
</feature>
<evidence type="ECO:0000259" key="14">
    <source>
        <dbReference type="PROSITE" id="PS50885"/>
    </source>
</evidence>
<evidence type="ECO:0000256" key="11">
    <source>
        <dbReference type="SAM" id="MobiDB-lite"/>
    </source>
</evidence>
<dbReference type="InterPro" id="IPR025908">
    <property type="entry name" value="Sensor_TM1"/>
</dbReference>
<reference evidence="15 16" key="1">
    <citation type="submission" date="2019-03" db="EMBL/GenBank/DDBJ databases">
        <title>Genomic Encyclopedia of Type Strains, Phase IV (KMG-IV): sequencing the most valuable type-strain genomes for metagenomic binning, comparative biology and taxonomic classification.</title>
        <authorList>
            <person name="Goeker M."/>
        </authorList>
    </citation>
    <scope>NUCLEOTIDE SEQUENCE [LARGE SCALE GENOMIC DNA]</scope>
    <source>
        <strain evidence="15 16">DSM 101688</strain>
    </source>
</reference>